<reference evidence="7 8" key="1">
    <citation type="journal article" date="2019" name="Int. J. Syst. Evol. Microbiol.">
        <title>The Global Catalogue of Microorganisms (GCM) 10K type strain sequencing project: providing services to taxonomists for standard genome sequencing and annotation.</title>
        <authorList>
            <consortium name="The Broad Institute Genomics Platform"/>
            <consortium name="The Broad Institute Genome Sequencing Center for Infectious Disease"/>
            <person name="Wu L."/>
            <person name="Ma J."/>
        </authorList>
    </citation>
    <scope>NUCLEOTIDE SEQUENCE [LARGE SCALE GENOMIC DNA]</scope>
    <source>
        <strain evidence="7 8">JCM 13004</strain>
    </source>
</reference>
<evidence type="ECO:0000259" key="6">
    <source>
        <dbReference type="PROSITE" id="PS50977"/>
    </source>
</evidence>
<dbReference type="InterPro" id="IPR009057">
    <property type="entry name" value="Homeodomain-like_sf"/>
</dbReference>
<evidence type="ECO:0000313" key="7">
    <source>
        <dbReference type="EMBL" id="GAA1230902.1"/>
    </source>
</evidence>
<dbReference type="Gene3D" id="1.10.357.10">
    <property type="entry name" value="Tetracycline Repressor, domain 2"/>
    <property type="match status" value="1"/>
</dbReference>
<proteinExistence type="predicted"/>
<dbReference type="EMBL" id="BAAALF010000027">
    <property type="protein sequence ID" value="GAA1230902.1"/>
    <property type="molecule type" value="Genomic_DNA"/>
</dbReference>
<dbReference type="SUPFAM" id="SSF48498">
    <property type="entry name" value="Tetracyclin repressor-like, C-terminal domain"/>
    <property type="match status" value="1"/>
</dbReference>
<evidence type="ECO:0000256" key="2">
    <source>
        <dbReference type="ARBA" id="ARBA00023125"/>
    </source>
</evidence>
<protein>
    <submittedName>
        <fullName evidence="7">TetR/AcrR family transcriptional regulator</fullName>
    </submittedName>
</protein>
<dbReference type="Pfam" id="PF00440">
    <property type="entry name" value="TetR_N"/>
    <property type="match status" value="1"/>
</dbReference>
<evidence type="ECO:0000313" key="8">
    <source>
        <dbReference type="Proteomes" id="UP001500037"/>
    </source>
</evidence>
<dbReference type="SUPFAM" id="SSF46689">
    <property type="entry name" value="Homeodomain-like"/>
    <property type="match status" value="1"/>
</dbReference>
<dbReference type="Proteomes" id="UP001500037">
    <property type="component" value="Unassembled WGS sequence"/>
</dbReference>
<comment type="caution">
    <text evidence="7">The sequence shown here is derived from an EMBL/GenBank/DDBJ whole genome shotgun (WGS) entry which is preliminary data.</text>
</comment>
<feature type="domain" description="HTH tetR-type" evidence="6">
    <location>
        <begin position="16"/>
        <end position="76"/>
    </location>
</feature>
<dbReference type="InterPro" id="IPR025996">
    <property type="entry name" value="MT1864/Rv1816-like_C"/>
</dbReference>
<dbReference type="InterPro" id="IPR001647">
    <property type="entry name" value="HTH_TetR"/>
</dbReference>
<accession>A0ABN1W1X4</accession>
<evidence type="ECO:0000256" key="4">
    <source>
        <dbReference type="PROSITE-ProRule" id="PRU00335"/>
    </source>
</evidence>
<keyword evidence="2 4" id="KW-0238">DNA-binding</keyword>
<dbReference type="PANTHER" id="PTHR30055">
    <property type="entry name" value="HTH-TYPE TRANSCRIPTIONAL REGULATOR RUTR"/>
    <property type="match status" value="1"/>
</dbReference>
<dbReference type="PANTHER" id="PTHR30055:SF243">
    <property type="entry name" value="HTH-TYPE TRANSCRIPTIONAL REGULATOR RV1816"/>
    <property type="match status" value="1"/>
</dbReference>
<dbReference type="PROSITE" id="PS50977">
    <property type="entry name" value="HTH_TETR_2"/>
    <property type="match status" value="1"/>
</dbReference>
<sequence length="244" mass="26093">MVAETARPSRREQRREQTLQEIKALAMEQIAGGGPDAVSLNGIARSMAMSPAAVYRYFDNRDALLADLVVEVYDSLADALEAAARGAGTPEQRLAAVAHASRSWALEHPNPYRLIFQTTSGSGQDLAPERTIPAASRSMGALLDALSAVAAAAQGEGDGEGGEGDRDPQGPELGEQVRAWAERTGMPDLPVRVLTLGLLCWTRLHGVISLELGHHLVSTGIDPGLLYRAEVDELVRRARLGGRR</sequence>
<dbReference type="Pfam" id="PF13305">
    <property type="entry name" value="TetR_C_33"/>
    <property type="match status" value="1"/>
</dbReference>
<dbReference type="RefSeq" id="WP_344441102.1">
    <property type="nucleotide sequence ID" value="NZ_BAAALF010000027.1"/>
</dbReference>
<feature type="region of interest" description="Disordered" evidence="5">
    <location>
        <begin position="153"/>
        <end position="172"/>
    </location>
</feature>
<keyword evidence="3" id="KW-0804">Transcription</keyword>
<evidence type="ECO:0000256" key="5">
    <source>
        <dbReference type="SAM" id="MobiDB-lite"/>
    </source>
</evidence>
<evidence type="ECO:0000256" key="1">
    <source>
        <dbReference type="ARBA" id="ARBA00023015"/>
    </source>
</evidence>
<keyword evidence="8" id="KW-1185">Reference proteome</keyword>
<name>A0ABN1W1X4_9ACTN</name>
<organism evidence="7 8">
    <name type="scientific">Kitasatospora nipponensis</name>
    <dbReference type="NCBI Taxonomy" id="258049"/>
    <lineage>
        <taxon>Bacteria</taxon>
        <taxon>Bacillati</taxon>
        <taxon>Actinomycetota</taxon>
        <taxon>Actinomycetes</taxon>
        <taxon>Kitasatosporales</taxon>
        <taxon>Streptomycetaceae</taxon>
        <taxon>Kitasatospora</taxon>
    </lineage>
</organism>
<feature type="DNA-binding region" description="H-T-H motif" evidence="4">
    <location>
        <begin position="39"/>
        <end position="58"/>
    </location>
</feature>
<gene>
    <name evidence="7" type="ORF">GCM10009665_21620</name>
</gene>
<evidence type="ECO:0000256" key="3">
    <source>
        <dbReference type="ARBA" id="ARBA00023163"/>
    </source>
</evidence>
<dbReference type="InterPro" id="IPR050109">
    <property type="entry name" value="HTH-type_TetR-like_transc_reg"/>
</dbReference>
<dbReference type="InterPro" id="IPR036271">
    <property type="entry name" value="Tet_transcr_reg_TetR-rel_C_sf"/>
</dbReference>
<keyword evidence="1" id="KW-0805">Transcription regulation</keyword>